<feature type="DNA-binding region" description="H-T-H motif" evidence="2">
    <location>
        <begin position="28"/>
        <end position="47"/>
    </location>
</feature>
<dbReference type="PROSITE" id="PS50977">
    <property type="entry name" value="HTH_TETR_2"/>
    <property type="match status" value="1"/>
</dbReference>
<keyword evidence="1 2" id="KW-0238">DNA-binding</keyword>
<dbReference type="Pfam" id="PF00440">
    <property type="entry name" value="TetR_N"/>
    <property type="match status" value="1"/>
</dbReference>
<sequence length="190" mass="22271">MRELKSIEENILDRALYLIGKKRSLNISVRAIAEEAKVNVSAINYYFRTKEEMMRQVRELYITNTLSISAIMTDTTLEAEEKLITVANEIMEYIIRYPGITVLLRDAKERDDETSERILKVSNEMTEEINVLLDKYINKNEGILYNHILFWSAINYPVEDNGITSFDSELLNSRENRIAYIRQLLLMLHQ</sequence>
<dbReference type="GO" id="GO:0003677">
    <property type="term" value="F:DNA binding"/>
    <property type="evidence" value="ECO:0007669"/>
    <property type="project" value="UniProtKB-UniRule"/>
</dbReference>
<evidence type="ECO:0000313" key="5">
    <source>
        <dbReference type="Proteomes" id="UP000515703"/>
    </source>
</evidence>
<dbReference type="KEGG" id="acht:bsdcttw_21990"/>
<proteinExistence type="predicted"/>
<gene>
    <name evidence="4" type="ORF">bsdcttw_21990</name>
</gene>
<protein>
    <recommendedName>
        <fullName evidence="3">HTH tetR-type domain-containing protein</fullName>
    </recommendedName>
</protein>
<dbReference type="InterPro" id="IPR009057">
    <property type="entry name" value="Homeodomain-like_sf"/>
</dbReference>
<dbReference type="RefSeq" id="WP_185259434.1">
    <property type="nucleotide sequence ID" value="NZ_AP023368.1"/>
</dbReference>
<evidence type="ECO:0000256" key="1">
    <source>
        <dbReference type="ARBA" id="ARBA00023125"/>
    </source>
</evidence>
<dbReference type="InterPro" id="IPR001647">
    <property type="entry name" value="HTH_TetR"/>
</dbReference>
<dbReference type="SUPFAM" id="SSF46689">
    <property type="entry name" value="Homeodomain-like"/>
    <property type="match status" value="1"/>
</dbReference>
<organism evidence="4 5">
    <name type="scientific">Anaerocolumna chitinilytica</name>
    <dbReference type="NCBI Taxonomy" id="1727145"/>
    <lineage>
        <taxon>Bacteria</taxon>
        <taxon>Bacillati</taxon>
        <taxon>Bacillota</taxon>
        <taxon>Clostridia</taxon>
        <taxon>Lachnospirales</taxon>
        <taxon>Lachnospiraceae</taxon>
        <taxon>Anaerocolumna</taxon>
    </lineage>
</organism>
<evidence type="ECO:0000259" key="3">
    <source>
        <dbReference type="PROSITE" id="PS50977"/>
    </source>
</evidence>
<reference evidence="4 5" key="1">
    <citation type="submission" date="2020-08" db="EMBL/GenBank/DDBJ databases">
        <title>Draft genome sequencing of an Anaerocolumna strain isolated from anoxic soil subjected to BSD treatment.</title>
        <authorList>
            <person name="Uek A."/>
            <person name="Tonouchi A."/>
        </authorList>
    </citation>
    <scope>NUCLEOTIDE SEQUENCE [LARGE SCALE GENOMIC DNA]</scope>
    <source>
        <strain evidence="4 5">CTTW</strain>
    </source>
</reference>
<reference evidence="4 5" key="2">
    <citation type="submission" date="2020-08" db="EMBL/GenBank/DDBJ databases">
        <authorList>
            <person name="Ueki A."/>
            <person name="Tonouchi A."/>
        </authorList>
    </citation>
    <scope>NUCLEOTIDE SEQUENCE [LARGE SCALE GENOMIC DNA]</scope>
    <source>
        <strain evidence="4 5">CTTW</strain>
    </source>
</reference>
<evidence type="ECO:0000313" key="4">
    <source>
        <dbReference type="EMBL" id="BCJ99158.1"/>
    </source>
</evidence>
<feature type="domain" description="HTH tetR-type" evidence="3">
    <location>
        <begin position="5"/>
        <end position="65"/>
    </location>
</feature>
<accession>A0A7I8DL85</accession>
<dbReference type="Proteomes" id="UP000515703">
    <property type="component" value="Chromosome"/>
</dbReference>
<keyword evidence="5" id="KW-1185">Reference proteome</keyword>
<dbReference type="AlphaFoldDB" id="A0A7I8DL85"/>
<dbReference type="Gene3D" id="1.10.357.10">
    <property type="entry name" value="Tetracycline Repressor, domain 2"/>
    <property type="match status" value="1"/>
</dbReference>
<evidence type="ECO:0000256" key="2">
    <source>
        <dbReference type="PROSITE-ProRule" id="PRU00335"/>
    </source>
</evidence>
<name>A0A7I8DL85_9FIRM</name>
<dbReference type="EMBL" id="AP023368">
    <property type="protein sequence ID" value="BCJ99158.1"/>
    <property type="molecule type" value="Genomic_DNA"/>
</dbReference>